<feature type="transmembrane region" description="Helical" evidence="1">
    <location>
        <begin position="139"/>
        <end position="162"/>
    </location>
</feature>
<reference evidence="4" key="1">
    <citation type="submission" date="2016-10" db="EMBL/GenBank/DDBJ databases">
        <authorList>
            <person name="Varghese N."/>
            <person name="Submissions S."/>
        </authorList>
    </citation>
    <scope>NUCLEOTIDE SEQUENCE [LARGE SCALE GENOMIC DNA]</scope>
    <source>
        <strain evidence="4">DSM 26894</strain>
    </source>
</reference>
<sequence length="168" mass="17791">MLGGPLSLRGPAVQFYLSTQIPGDTMSDRIFGLFGLALAIFFAWAALQIEESFLSDEVGPKAFPLIIATILGISSIFIALKPDAEPVWPSLGRLVEILAAIVVMILYAQFLPVAGFVIATAVAASYLTWRLGSPALSSLLIGVLTSVGIYVIFHLVLGLSLARGPLGF</sequence>
<evidence type="ECO:0000256" key="1">
    <source>
        <dbReference type="SAM" id="Phobius"/>
    </source>
</evidence>
<evidence type="ECO:0000259" key="2">
    <source>
        <dbReference type="Pfam" id="PF07331"/>
    </source>
</evidence>
<keyword evidence="4" id="KW-1185">Reference proteome</keyword>
<keyword evidence="1" id="KW-0472">Membrane</keyword>
<accession>A0A1I6W8K2</accession>
<dbReference type="STRING" id="311180.SAMN04488050_11643"/>
<evidence type="ECO:0000313" key="3">
    <source>
        <dbReference type="EMBL" id="SFT22319.1"/>
    </source>
</evidence>
<name>A0A1I6W8K2_9RHOB</name>
<feature type="transmembrane region" description="Helical" evidence="1">
    <location>
        <begin position="30"/>
        <end position="50"/>
    </location>
</feature>
<feature type="domain" description="DUF1468" evidence="2">
    <location>
        <begin position="30"/>
        <end position="161"/>
    </location>
</feature>
<dbReference type="InterPro" id="IPR009936">
    <property type="entry name" value="DUF1468"/>
</dbReference>
<evidence type="ECO:0000313" key="4">
    <source>
        <dbReference type="Proteomes" id="UP000199392"/>
    </source>
</evidence>
<gene>
    <name evidence="3" type="ORF">SAMN04488050_11643</name>
</gene>
<keyword evidence="1" id="KW-1133">Transmembrane helix</keyword>
<dbReference type="Pfam" id="PF07331">
    <property type="entry name" value="TctB"/>
    <property type="match status" value="1"/>
</dbReference>
<dbReference type="Proteomes" id="UP000199392">
    <property type="component" value="Unassembled WGS sequence"/>
</dbReference>
<proteinExistence type="predicted"/>
<dbReference type="EMBL" id="FOZW01000016">
    <property type="protein sequence ID" value="SFT22319.1"/>
    <property type="molecule type" value="Genomic_DNA"/>
</dbReference>
<keyword evidence="1" id="KW-0812">Transmembrane</keyword>
<protein>
    <submittedName>
        <fullName evidence="3">Putative tricarboxylic transport membrane protein</fullName>
    </submittedName>
</protein>
<dbReference type="AlphaFoldDB" id="A0A1I6W8K2"/>
<feature type="transmembrane region" description="Helical" evidence="1">
    <location>
        <begin position="62"/>
        <end position="80"/>
    </location>
</feature>
<organism evidence="3 4">
    <name type="scientific">Alloyangia pacifica</name>
    <dbReference type="NCBI Taxonomy" id="311180"/>
    <lineage>
        <taxon>Bacteria</taxon>
        <taxon>Pseudomonadati</taxon>
        <taxon>Pseudomonadota</taxon>
        <taxon>Alphaproteobacteria</taxon>
        <taxon>Rhodobacterales</taxon>
        <taxon>Roseobacteraceae</taxon>
        <taxon>Alloyangia</taxon>
    </lineage>
</organism>
<feature type="transmembrane region" description="Helical" evidence="1">
    <location>
        <begin position="100"/>
        <end position="127"/>
    </location>
</feature>